<evidence type="ECO:0000256" key="1">
    <source>
        <dbReference type="SAM" id="SignalP"/>
    </source>
</evidence>
<dbReference type="OrthoDB" id="2021772at2"/>
<dbReference type="EMBL" id="AP012293">
    <property type="protein sequence ID" value="BAL84639.1"/>
    <property type="molecule type" value="Genomic_DNA"/>
</dbReference>
<dbReference type="Proteomes" id="UP000007887">
    <property type="component" value="Plasmid pSRC2"/>
</dbReference>
<keyword evidence="1" id="KW-0732">Signal</keyword>
<keyword evidence="2" id="KW-0614">Plasmid</keyword>
<geneLocation type="plasmid" evidence="2 3">
    <name>pSRC2</name>
</geneLocation>
<evidence type="ECO:0000313" key="3">
    <source>
        <dbReference type="Proteomes" id="UP000007887"/>
    </source>
</evidence>
<protein>
    <submittedName>
        <fullName evidence="2">Uncharacterized protein</fullName>
    </submittedName>
</protein>
<feature type="chain" id="PRO_5039075218" evidence="1">
    <location>
        <begin position="23"/>
        <end position="180"/>
    </location>
</feature>
<accession>I0GV52</accession>
<dbReference type="RefSeq" id="WP_014430990.1">
    <property type="nucleotide sequence ID" value="NC_017076.1"/>
</dbReference>
<dbReference type="PATRIC" id="fig|927704.6.peg.3300"/>
<evidence type="ECO:0000313" key="2">
    <source>
        <dbReference type="EMBL" id="BAL84639.1"/>
    </source>
</evidence>
<gene>
    <name evidence="2" type="ordered locus">SELR_pSRC201050</name>
</gene>
<feature type="signal peptide" evidence="1">
    <location>
        <begin position="1"/>
        <end position="22"/>
    </location>
</feature>
<dbReference type="AlphaFoldDB" id="I0GV52"/>
<dbReference type="HOGENOM" id="CLU_1495217_0_0_9"/>
<sequence>MNVKFVKKLLLATIICALGVFGLGEGAVPVDGGVTDKTDYHAPKEITSKEITEFYVHCFIFNGRSNDGEGTLYTFKVEKEGSVLMASESSSGSKFPADKKLLRKLQTAIDKHGLAKKNGTYHITAGLPVEFQPCDFEALYASGEVLRFTIDGEPDAEWAKEIYLIFAKWFAKKGNGGLSL</sequence>
<name>I0GV52_SELRL</name>
<dbReference type="KEGG" id="sri:SELR_pSRC201050"/>
<reference evidence="2 3" key="1">
    <citation type="submission" date="2011-10" db="EMBL/GenBank/DDBJ databases">
        <title>Whole genome sequence of Selenomonas ruminantium subsp. lactilytica TAM6421.</title>
        <authorList>
            <person name="Oguchi A."/>
            <person name="Ankai A."/>
            <person name="Kaneko J."/>
            <person name="Yamada-Narita S."/>
            <person name="Fukui S."/>
            <person name="Takahashi M."/>
            <person name="Onodera T."/>
            <person name="Kojima S."/>
            <person name="Fushimi T."/>
            <person name="Abe N."/>
            <person name="Kamio Y."/>
            <person name="Yamazaki S."/>
            <person name="Fujita N."/>
        </authorList>
    </citation>
    <scope>NUCLEOTIDE SEQUENCE [LARGE SCALE GENOMIC DNA]</scope>
    <source>
        <strain evidence="3">NBRC 103574 / TAM6421</strain>
        <plasmid evidence="2 3">pSRC2</plasmid>
    </source>
</reference>
<proteinExistence type="predicted"/>
<organism evidence="2 3">
    <name type="scientific">Selenomonas ruminantium subsp. lactilytica (strain NBRC 103574 / TAM6421)</name>
    <dbReference type="NCBI Taxonomy" id="927704"/>
    <lineage>
        <taxon>Bacteria</taxon>
        <taxon>Bacillati</taxon>
        <taxon>Bacillota</taxon>
        <taxon>Negativicutes</taxon>
        <taxon>Selenomonadales</taxon>
        <taxon>Selenomonadaceae</taxon>
        <taxon>Selenomonas</taxon>
    </lineage>
</organism>